<evidence type="ECO:0000256" key="4">
    <source>
        <dbReference type="ARBA" id="ARBA00022692"/>
    </source>
</evidence>
<evidence type="ECO:0000256" key="6">
    <source>
        <dbReference type="ARBA" id="ARBA00023136"/>
    </source>
</evidence>
<feature type="transmembrane region" description="Helical" evidence="7">
    <location>
        <begin position="163"/>
        <end position="181"/>
    </location>
</feature>
<comment type="subcellular location">
    <subcellularLocation>
        <location evidence="1 7">Cell membrane</location>
        <topology evidence="1 7">Multi-pass membrane protein</topology>
    </subcellularLocation>
</comment>
<feature type="transmembrane region" description="Helical" evidence="7">
    <location>
        <begin position="55"/>
        <end position="81"/>
    </location>
</feature>
<dbReference type="PANTHER" id="PTHR33508">
    <property type="entry name" value="UPF0056 MEMBRANE PROTEIN YHCE"/>
    <property type="match status" value="1"/>
</dbReference>
<dbReference type="InterPro" id="IPR002771">
    <property type="entry name" value="Multi_antbiot-R_MarC"/>
</dbReference>
<dbReference type="EMBL" id="FMAC01000002">
    <property type="protein sequence ID" value="SCB17264.1"/>
    <property type="molecule type" value="Genomic_DNA"/>
</dbReference>
<evidence type="ECO:0000256" key="3">
    <source>
        <dbReference type="ARBA" id="ARBA00022475"/>
    </source>
</evidence>
<accession>A0A1C3UPC9</accession>
<dbReference type="Pfam" id="PF01914">
    <property type="entry name" value="MarC"/>
    <property type="match status" value="1"/>
</dbReference>
<feature type="transmembrane region" description="Helical" evidence="7">
    <location>
        <begin position="20"/>
        <end position="43"/>
    </location>
</feature>
<organism evidence="8 9">
    <name type="scientific">Rhizobium hainanense</name>
    <dbReference type="NCBI Taxonomy" id="52131"/>
    <lineage>
        <taxon>Bacteria</taxon>
        <taxon>Pseudomonadati</taxon>
        <taxon>Pseudomonadota</taxon>
        <taxon>Alphaproteobacteria</taxon>
        <taxon>Hyphomicrobiales</taxon>
        <taxon>Rhizobiaceae</taxon>
        <taxon>Rhizobium/Agrobacterium group</taxon>
        <taxon>Rhizobium</taxon>
    </lineage>
</organism>
<dbReference type="STRING" id="52131.GA0061100_102826"/>
<keyword evidence="5 7" id="KW-1133">Transmembrane helix</keyword>
<gene>
    <name evidence="8" type="ORF">GA0061100_102826</name>
</gene>
<evidence type="ECO:0000256" key="1">
    <source>
        <dbReference type="ARBA" id="ARBA00004651"/>
    </source>
</evidence>
<keyword evidence="3" id="KW-1003">Cell membrane</keyword>
<proteinExistence type="inferred from homology"/>
<dbReference type="AlphaFoldDB" id="A0A1C3UPC9"/>
<evidence type="ECO:0000256" key="2">
    <source>
        <dbReference type="ARBA" id="ARBA00009784"/>
    </source>
</evidence>
<keyword evidence="4 7" id="KW-0812">Transmembrane</keyword>
<evidence type="ECO:0000313" key="9">
    <source>
        <dbReference type="Proteomes" id="UP000186228"/>
    </source>
</evidence>
<comment type="similarity">
    <text evidence="2 7">Belongs to the UPF0056 (MarC) family.</text>
</comment>
<keyword evidence="6 7" id="KW-0472">Membrane</keyword>
<feature type="transmembrane region" description="Helical" evidence="7">
    <location>
        <begin position="87"/>
        <end position="105"/>
    </location>
</feature>
<dbReference type="NCBIfam" id="TIGR00427">
    <property type="entry name" value="NAAT family transporter"/>
    <property type="match status" value="1"/>
</dbReference>
<keyword evidence="9" id="KW-1185">Reference proteome</keyword>
<reference evidence="9" key="1">
    <citation type="submission" date="2016-08" db="EMBL/GenBank/DDBJ databases">
        <authorList>
            <person name="Varghese N."/>
            <person name="Submissions Spin"/>
        </authorList>
    </citation>
    <scope>NUCLEOTIDE SEQUENCE [LARGE SCALE GENOMIC DNA]</scope>
    <source>
        <strain evidence="9">CCBAU 57015</strain>
    </source>
</reference>
<dbReference type="Proteomes" id="UP000186228">
    <property type="component" value="Unassembled WGS sequence"/>
</dbReference>
<evidence type="ECO:0000256" key="5">
    <source>
        <dbReference type="ARBA" id="ARBA00022989"/>
    </source>
</evidence>
<dbReference type="PANTHER" id="PTHR33508:SF1">
    <property type="entry name" value="UPF0056 MEMBRANE PROTEIN YHCE"/>
    <property type="match status" value="1"/>
</dbReference>
<protein>
    <recommendedName>
        <fullName evidence="7">UPF0056 membrane protein</fullName>
    </recommendedName>
</protein>
<evidence type="ECO:0000313" key="8">
    <source>
        <dbReference type="EMBL" id="SCB17264.1"/>
    </source>
</evidence>
<feature type="transmembrane region" description="Helical" evidence="7">
    <location>
        <begin position="125"/>
        <end position="151"/>
    </location>
</feature>
<name>A0A1C3UPC9_9HYPH</name>
<dbReference type="GO" id="GO:0005886">
    <property type="term" value="C:plasma membrane"/>
    <property type="evidence" value="ECO:0007669"/>
    <property type="project" value="UniProtKB-SubCell"/>
</dbReference>
<feature type="transmembrane region" description="Helical" evidence="7">
    <location>
        <begin position="193"/>
        <end position="213"/>
    </location>
</feature>
<sequence length="223" mass="23584">MLDNNDRTSFGDYMASADTLINAFTTLLVTVDPPGLAPLFIGLTAGMNRSERKQVALRGSLIAFFILAAFALFGASVLGVLGISIGAFRIAGGLLLFWIAFEMVFERRQDRKEKTTEVAITKDHIRNIAVFPLALPLIAGPGAISATILLAGSLQTMLDRAQLIGVIALNLCLVFAALAISDRLDRMLGATGRAILTRLLGVILAALAAQFVVDGARAALALS</sequence>
<evidence type="ECO:0000256" key="7">
    <source>
        <dbReference type="RuleBase" id="RU362048"/>
    </source>
</evidence>